<feature type="chain" id="PRO_5012979005" evidence="2">
    <location>
        <begin position="19"/>
        <end position="764"/>
    </location>
</feature>
<dbReference type="Proteomes" id="UP000191112">
    <property type="component" value="Unassembled WGS sequence"/>
</dbReference>
<feature type="domain" description="GEVED" evidence="4">
    <location>
        <begin position="606"/>
        <end position="676"/>
    </location>
</feature>
<gene>
    <name evidence="5" type="ORF">SAMN05660477_01548</name>
</gene>
<evidence type="ECO:0000256" key="2">
    <source>
        <dbReference type="SAM" id="SignalP"/>
    </source>
</evidence>
<dbReference type="Pfam" id="PF18962">
    <property type="entry name" value="Por_Secre_tail"/>
    <property type="match status" value="1"/>
</dbReference>
<dbReference type="InterPro" id="IPR036116">
    <property type="entry name" value="FN3_sf"/>
</dbReference>
<dbReference type="InterPro" id="IPR045474">
    <property type="entry name" value="GEVED"/>
</dbReference>
<dbReference type="NCBIfam" id="TIGR04183">
    <property type="entry name" value="Por_Secre_tail"/>
    <property type="match status" value="1"/>
</dbReference>
<accession>A0A1T5ETJ8</accession>
<reference evidence="5 6" key="1">
    <citation type="submission" date="2017-02" db="EMBL/GenBank/DDBJ databases">
        <authorList>
            <person name="Peterson S.W."/>
        </authorList>
    </citation>
    <scope>NUCLEOTIDE SEQUENCE [LARGE SCALE GENOMIC DNA]</scope>
    <source>
        <strain evidence="5 6">DSM 22323</strain>
    </source>
</reference>
<dbReference type="InterPro" id="IPR003961">
    <property type="entry name" value="FN3_dom"/>
</dbReference>
<evidence type="ECO:0000313" key="6">
    <source>
        <dbReference type="Proteomes" id="UP000191112"/>
    </source>
</evidence>
<keyword evidence="6" id="KW-1185">Reference proteome</keyword>
<evidence type="ECO:0000313" key="5">
    <source>
        <dbReference type="EMBL" id="SKB87275.1"/>
    </source>
</evidence>
<feature type="domain" description="GEVED" evidence="4">
    <location>
        <begin position="345"/>
        <end position="433"/>
    </location>
</feature>
<dbReference type="Gene3D" id="2.60.40.10">
    <property type="entry name" value="Immunoglobulins"/>
    <property type="match status" value="1"/>
</dbReference>
<proteinExistence type="predicted"/>
<dbReference type="STRING" id="619805.SAMN05660477_01548"/>
<protein>
    <submittedName>
        <fullName evidence="5">Por secretion system C-terminal sorting domain-containing protein</fullName>
    </submittedName>
</protein>
<dbReference type="InterPro" id="IPR013783">
    <property type="entry name" value="Ig-like_fold"/>
</dbReference>
<dbReference type="InterPro" id="IPR026444">
    <property type="entry name" value="Secre_tail"/>
</dbReference>
<dbReference type="OrthoDB" id="9813840at2"/>
<evidence type="ECO:0000259" key="4">
    <source>
        <dbReference type="Pfam" id="PF20009"/>
    </source>
</evidence>
<keyword evidence="1 2" id="KW-0732">Signal</keyword>
<dbReference type="EMBL" id="FUYZ01000004">
    <property type="protein sequence ID" value="SKB87275.1"/>
    <property type="molecule type" value="Genomic_DNA"/>
</dbReference>
<evidence type="ECO:0000256" key="1">
    <source>
        <dbReference type="ARBA" id="ARBA00022729"/>
    </source>
</evidence>
<dbReference type="AlphaFoldDB" id="A0A1T5ETJ8"/>
<sequence length="764" mass="78916">MKKILLSCLTMASMGVVAQVSYNAGFEDDFSGAIYGQFGGGTQAAAAACSGGFGGQLAIASTTTSTGFMIQFNGISGQTNNGQKANVTAMYKKAAGVAGTISLAYMVKDDVSGLWTVTPFGATMNVTTSAITTCMPLSGEIPSGALTPGKEVGIGVWFVKSSGTGNIFVDDINFVQESVATVPGCTTINAPAAGSTVNGGNLKLAWPHTPTAIGYKVTIGTTSGASDVVNTVVAGTSLDTSLPVNANLFAKVVPYNLNGDAEGCQEMSFNTNSTIAYCGPIISTDPANTYPISSVTFNGVTKTSAATPGSPAYEDFTSTIMPASPGLSFPLNVTGTGLGANRFGMTVWVDWNNDGDFNDAGEQYFTTPANFVGGTGATVNLTGNIAVPAGVTNGHKRMRIKYNFSSSTTALHGALATACSDMLNGQVEDYTINVEPLTSVPACATISAPLNNAINVAPNPASLTWSASVGASGYKVYVGKASESYDVLDGVVATGVSHSLNLDPNTSYFAKVVAYNSLGDATGCSEITFTTGKKLYCAATATSTTATYERISKVQFAGINNASNTTPASSGVGYEDFTTTPAGKVEQGKAYPIIVDIANYDDLDKVAVWVDYNQDSEFTADEMTTLPSAAVSAGSISIPGTAKLGTTRMRVRLSFGSTAPAPCGNTTYGQVEDYTVEVFAPGTLAVSDINKPKLSVYPNPFKDVLKISDVKDAASVIVSDLSGRTVAEMKPTSELNLSHLNKGVYIVNVKYSNGDVKSTKVIKE</sequence>
<feature type="signal peptide" evidence="2">
    <location>
        <begin position="1"/>
        <end position="18"/>
    </location>
</feature>
<organism evidence="5 6">
    <name type="scientific">Soonwooa buanensis</name>
    <dbReference type="NCBI Taxonomy" id="619805"/>
    <lineage>
        <taxon>Bacteria</taxon>
        <taxon>Pseudomonadati</taxon>
        <taxon>Bacteroidota</taxon>
        <taxon>Flavobacteriia</taxon>
        <taxon>Flavobacteriales</taxon>
        <taxon>Weeksellaceae</taxon>
        <taxon>Chryseobacterium group</taxon>
        <taxon>Soonwooa</taxon>
    </lineage>
</organism>
<feature type="domain" description="Secretion system C-terminal sorting" evidence="3">
    <location>
        <begin position="696"/>
        <end position="762"/>
    </location>
</feature>
<dbReference type="CDD" id="cd00063">
    <property type="entry name" value="FN3"/>
    <property type="match status" value="1"/>
</dbReference>
<dbReference type="RefSeq" id="WP_079666799.1">
    <property type="nucleotide sequence ID" value="NZ_FUYZ01000004.1"/>
</dbReference>
<name>A0A1T5ETJ8_9FLAO</name>
<evidence type="ECO:0000259" key="3">
    <source>
        <dbReference type="Pfam" id="PF18962"/>
    </source>
</evidence>
<dbReference type="SUPFAM" id="SSF49265">
    <property type="entry name" value="Fibronectin type III"/>
    <property type="match status" value="1"/>
</dbReference>
<dbReference type="Pfam" id="PF20009">
    <property type="entry name" value="GEVED"/>
    <property type="match status" value="2"/>
</dbReference>